<evidence type="ECO:0000256" key="1">
    <source>
        <dbReference type="SAM" id="MobiDB-lite"/>
    </source>
</evidence>
<dbReference type="InterPro" id="IPR009003">
    <property type="entry name" value="Peptidase_S1_PA"/>
</dbReference>
<reference evidence="2 3" key="1">
    <citation type="submission" date="2019-02" db="EMBL/GenBank/DDBJ databases">
        <title>Deep-cultivation of Planctomycetes and their phenomic and genomic characterization uncovers novel biology.</title>
        <authorList>
            <person name="Wiegand S."/>
            <person name="Jogler M."/>
            <person name="Boedeker C."/>
            <person name="Pinto D."/>
            <person name="Vollmers J."/>
            <person name="Rivas-Marin E."/>
            <person name="Kohn T."/>
            <person name="Peeters S.H."/>
            <person name="Heuer A."/>
            <person name="Rast P."/>
            <person name="Oberbeckmann S."/>
            <person name="Bunk B."/>
            <person name="Jeske O."/>
            <person name="Meyerdierks A."/>
            <person name="Storesund J.E."/>
            <person name="Kallscheuer N."/>
            <person name="Luecker S."/>
            <person name="Lage O.M."/>
            <person name="Pohl T."/>
            <person name="Merkel B.J."/>
            <person name="Hornburger P."/>
            <person name="Mueller R.-W."/>
            <person name="Bruemmer F."/>
            <person name="Labrenz M."/>
            <person name="Spormann A.M."/>
            <person name="Op Den Camp H."/>
            <person name="Overmann J."/>
            <person name="Amann R."/>
            <person name="Jetten M.S.M."/>
            <person name="Mascher T."/>
            <person name="Medema M.H."/>
            <person name="Devos D.P."/>
            <person name="Kaster A.-K."/>
            <person name="Ovreas L."/>
            <person name="Rohde M."/>
            <person name="Galperin M.Y."/>
            <person name="Jogler C."/>
        </authorList>
    </citation>
    <scope>NUCLEOTIDE SEQUENCE [LARGE SCALE GENOMIC DNA]</scope>
    <source>
        <strain evidence="2 3">Pla22</strain>
    </source>
</reference>
<feature type="region of interest" description="Disordered" evidence="1">
    <location>
        <begin position="1"/>
        <end position="37"/>
    </location>
</feature>
<evidence type="ECO:0000313" key="2">
    <source>
        <dbReference type="EMBL" id="TWT49462.1"/>
    </source>
</evidence>
<organism evidence="2 3">
    <name type="scientific">Rubripirellula amarantea</name>
    <dbReference type="NCBI Taxonomy" id="2527999"/>
    <lineage>
        <taxon>Bacteria</taxon>
        <taxon>Pseudomonadati</taxon>
        <taxon>Planctomycetota</taxon>
        <taxon>Planctomycetia</taxon>
        <taxon>Pirellulales</taxon>
        <taxon>Pirellulaceae</taxon>
        <taxon>Rubripirellula</taxon>
    </lineage>
</organism>
<dbReference type="EMBL" id="SJPI01000003">
    <property type="protein sequence ID" value="TWT49462.1"/>
    <property type="molecule type" value="Genomic_DNA"/>
</dbReference>
<evidence type="ECO:0000313" key="3">
    <source>
        <dbReference type="Proteomes" id="UP000316598"/>
    </source>
</evidence>
<dbReference type="RefSeq" id="WP_146516963.1">
    <property type="nucleotide sequence ID" value="NZ_SJPI01000003.1"/>
</dbReference>
<protein>
    <recommendedName>
        <fullName evidence="4">Serine protease</fullName>
    </recommendedName>
</protein>
<dbReference type="OrthoDB" id="3507155at2"/>
<name>A0A5C5WI31_9BACT</name>
<dbReference type="AlphaFoldDB" id="A0A5C5WI31"/>
<dbReference type="SUPFAM" id="SSF50494">
    <property type="entry name" value="Trypsin-like serine proteases"/>
    <property type="match status" value="1"/>
</dbReference>
<feature type="region of interest" description="Disordered" evidence="1">
    <location>
        <begin position="130"/>
        <end position="150"/>
    </location>
</feature>
<dbReference type="InterPro" id="IPR043504">
    <property type="entry name" value="Peptidase_S1_PA_chymotrypsin"/>
</dbReference>
<accession>A0A5C5WI31</accession>
<gene>
    <name evidence="2" type="ORF">Pla22_46590</name>
</gene>
<keyword evidence="3" id="KW-1185">Reference proteome</keyword>
<evidence type="ECO:0008006" key="4">
    <source>
        <dbReference type="Google" id="ProtNLM"/>
    </source>
</evidence>
<sequence length="385" mass="42690">MSDPNDRSRRRRQSRNVDDFGPYDHPTLTPRGYELMRGSPLKDESYQMPLAGLKQGDHVQPLKPGSDAQNSYAVPSRNAAAKPGQYFKGMTPPPPLFNVLPSRMFPDPNVLMHGPLDRYYKSWSLAGASVRNNQSSSPRSSETKTSDSANDQLRAIGRMVIHIDHASWDQPAFGSAWIAGPSLVATCAHNLFDSNKRHWSRAIEFYPGFDYYTSGEPISCNVTACYIPKSYLDNPATNDDIGFCYVDRNIGDIIGATIPIVPPETNHFFDDNEVTIMGYPAGAEFDFGKSLWASKGEYLFGRSSGPSDDYSPVLATNFGGGCSGCPWLARDPSTGRWNAVGLSSGHARLHYRRGELNLMSLTSPMLTQRRMDRLVDNQVFHSFEA</sequence>
<dbReference type="Gene3D" id="2.40.10.10">
    <property type="entry name" value="Trypsin-like serine proteases"/>
    <property type="match status" value="2"/>
</dbReference>
<proteinExistence type="predicted"/>
<comment type="caution">
    <text evidence="2">The sequence shown here is derived from an EMBL/GenBank/DDBJ whole genome shotgun (WGS) entry which is preliminary data.</text>
</comment>
<dbReference type="Proteomes" id="UP000316598">
    <property type="component" value="Unassembled WGS sequence"/>
</dbReference>